<dbReference type="PANTHER" id="PTHR31650:SF1">
    <property type="entry name" value="WAX ESTER SYNTHASE_DIACYLGLYCEROL ACYLTRANSFERASE 4-RELATED"/>
    <property type="match status" value="1"/>
</dbReference>
<dbReference type="InterPro" id="IPR009721">
    <property type="entry name" value="O-acyltransferase_WSD1_C"/>
</dbReference>
<proteinExistence type="predicted"/>
<dbReference type="InterPro" id="IPR045034">
    <property type="entry name" value="O-acyltransferase_WSD1-like"/>
</dbReference>
<accession>A0A6B2L935</accession>
<reference evidence="2" key="1">
    <citation type="journal article" date="2020" name="J. Eukaryot. Microbiol.">
        <title>De novo Sequencing, Assembly and Annotation of the Transcriptome for the Free-Living Testate Amoeba Arcella intermedia.</title>
        <authorList>
            <person name="Ribeiro G.M."/>
            <person name="Porfirio-Sousa A.L."/>
            <person name="Maurer-Alcala X.X."/>
            <person name="Katz L.A."/>
            <person name="Lahr D.J.G."/>
        </authorList>
    </citation>
    <scope>NUCLEOTIDE SEQUENCE</scope>
</reference>
<evidence type="ECO:0000259" key="1">
    <source>
        <dbReference type="Pfam" id="PF06974"/>
    </source>
</evidence>
<dbReference type="PANTHER" id="PTHR31650">
    <property type="entry name" value="O-ACYLTRANSFERASE (WSD1-LIKE) FAMILY PROTEIN"/>
    <property type="match status" value="1"/>
</dbReference>
<evidence type="ECO:0000313" key="2">
    <source>
        <dbReference type="EMBL" id="NDV33529.1"/>
    </source>
</evidence>
<sequence>MEAGRPLWRLDILRNAGGRSAVALIVDHAVGDGLGLLPVGLGGCKRLDGSPYVHEQYQARQKPPRKSPLTLIKSFFVDLFEVLWVASGPFDSICNISKNSAKSALDFNETKRKIATVPDFELSDILEIKKRLGNDYTVNDILTALWSGTLRRYLVKTQDPLVSSNQPILIRGQAPISLPRVHKKGEVFCKMVFMVFKFAVGANSIKERLAQVHQEFESAKNSLKVPLISGIGNLSLRLGLDDALINANTNQWHRTSFIFSNVMGPKEEIIMFGKKMVTFRPFYCNLIHQVIFFSYAGKVSLSMVLDVENIKHPNVLAQCCLDELEAMKKEILIS</sequence>
<dbReference type="AlphaFoldDB" id="A0A6B2L935"/>
<dbReference type="GO" id="GO:0008374">
    <property type="term" value="F:O-acyltransferase activity"/>
    <property type="evidence" value="ECO:0007669"/>
    <property type="project" value="InterPro"/>
</dbReference>
<organism evidence="2">
    <name type="scientific">Arcella intermedia</name>
    <dbReference type="NCBI Taxonomy" id="1963864"/>
    <lineage>
        <taxon>Eukaryota</taxon>
        <taxon>Amoebozoa</taxon>
        <taxon>Tubulinea</taxon>
        <taxon>Elardia</taxon>
        <taxon>Arcellinida</taxon>
        <taxon>Sphaerothecina</taxon>
        <taxon>Arcellidae</taxon>
        <taxon>Arcella</taxon>
    </lineage>
</organism>
<dbReference type="GO" id="GO:0005886">
    <property type="term" value="C:plasma membrane"/>
    <property type="evidence" value="ECO:0007669"/>
    <property type="project" value="TreeGrafter"/>
</dbReference>
<dbReference type="EMBL" id="GIBP01004560">
    <property type="protein sequence ID" value="NDV33529.1"/>
    <property type="molecule type" value="Transcribed_RNA"/>
</dbReference>
<dbReference type="Pfam" id="PF06974">
    <property type="entry name" value="WS_DGAT_C"/>
    <property type="match status" value="1"/>
</dbReference>
<dbReference type="GO" id="GO:0019432">
    <property type="term" value="P:triglyceride biosynthetic process"/>
    <property type="evidence" value="ECO:0007669"/>
    <property type="project" value="TreeGrafter"/>
</dbReference>
<protein>
    <recommendedName>
        <fullName evidence="1">O-acyltransferase WSD1 C-terminal domain-containing protein</fullName>
    </recommendedName>
</protein>
<name>A0A6B2L935_9EUKA</name>
<feature type="domain" description="O-acyltransferase WSD1 C-terminal" evidence="1">
    <location>
        <begin position="192"/>
        <end position="328"/>
    </location>
</feature>